<dbReference type="InterPro" id="IPR005180">
    <property type="entry name" value="DUF302"/>
</dbReference>
<dbReference type="Gene3D" id="3.30.310.70">
    <property type="entry name" value="TT1751-like domain"/>
    <property type="match status" value="1"/>
</dbReference>
<keyword evidence="4" id="KW-1185">Reference proteome</keyword>
<dbReference type="Proteomes" id="UP001589788">
    <property type="component" value="Unassembled WGS sequence"/>
</dbReference>
<dbReference type="RefSeq" id="WP_377789330.1">
    <property type="nucleotide sequence ID" value="NZ_JBHLYQ010000061.1"/>
</dbReference>
<evidence type="ECO:0000313" key="4">
    <source>
        <dbReference type="Proteomes" id="UP001589788"/>
    </source>
</evidence>
<dbReference type="InterPro" id="IPR016796">
    <property type="entry name" value="UCP021774"/>
</dbReference>
<reference evidence="3 4" key="1">
    <citation type="submission" date="2024-09" db="EMBL/GenBank/DDBJ databases">
        <authorList>
            <person name="Sun Q."/>
            <person name="Mori K."/>
        </authorList>
    </citation>
    <scope>NUCLEOTIDE SEQUENCE [LARGE SCALE GENOMIC DNA]</scope>
    <source>
        <strain evidence="3 4">JCM 15389</strain>
    </source>
</reference>
<name>A0ABV6C2R3_9ACTN</name>
<proteinExistence type="predicted"/>
<organism evidence="3 4">
    <name type="scientific">Aciditerrimonas ferrireducens</name>
    <dbReference type="NCBI Taxonomy" id="667306"/>
    <lineage>
        <taxon>Bacteria</taxon>
        <taxon>Bacillati</taxon>
        <taxon>Actinomycetota</taxon>
        <taxon>Acidimicrobiia</taxon>
        <taxon>Acidimicrobiales</taxon>
        <taxon>Acidimicrobiaceae</taxon>
        <taxon>Aciditerrimonas</taxon>
    </lineage>
</organism>
<accession>A0ABV6C2R3</accession>
<dbReference type="Pfam" id="PF03625">
    <property type="entry name" value="DUF302"/>
    <property type="match status" value="1"/>
</dbReference>
<evidence type="ECO:0000259" key="2">
    <source>
        <dbReference type="Pfam" id="PF03625"/>
    </source>
</evidence>
<feature type="compositionally biased region" description="Low complexity" evidence="1">
    <location>
        <begin position="126"/>
        <end position="139"/>
    </location>
</feature>
<dbReference type="InterPro" id="IPR035923">
    <property type="entry name" value="TT1751-like_sf"/>
</dbReference>
<feature type="domain" description="DUF302" evidence="2">
    <location>
        <begin position="34"/>
        <end position="97"/>
    </location>
</feature>
<sequence>MHGIRTTLDRPLPEAEAQVREALASAGFGVLTEIDVAGTLRAKLGVERPPLKILGACNPGYAHRALETDPQVALLLPCNVVLEEATPGRTTVTVADPEELLPGPELAALAAEAKGALDQAVSTLQASSGTPAPAASTAS</sequence>
<evidence type="ECO:0000313" key="3">
    <source>
        <dbReference type="EMBL" id="MFC0081979.1"/>
    </source>
</evidence>
<gene>
    <name evidence="3" type="ORF">ACFFRE_07435</name>
</gene>
<dbReference type="PIRSF" id="PIRSF021774">
    <property type="entry name" value="UCP021774"/>
    <property type="match status" value="1"/>
</dbReference>
<feature type="region of interest" description="Disordered" evidence="1">
    <location>
        <begin position="120"/>
        <end position="139"/>
    </location>
</feature>
<protein>
    <submittedName>
        <fullName evidence="3">DUF302 domain-containing protein</fullName>
    </submittedName>
</protein>
<evidence type="ECO:0000256" key="1">
    <source>
        <dbReference type="SAM" id="MobiDB-lite"/>
    </source>
</evidence>
<dbReference type="PANTHER" id="PTHR38342">
    <property type="entry name" value="SLR5037 PROTEIN"/>
    <property type="match status" value="1"/>
</dbReference>
<comment type="caution">
    <text evidence="3">The sequence shown here is derived from an EMBL/GenBank/DDBJ whole genome shotgun (WGS) entry which is preliminary data.</text>
</comment>
<dbReference type="CDD" id="cd14797">
    <property type="entry name" value="DUF302"/>
    <property type="match status" value="1"/>
</dbReference>
<dbReference type="SUPFAM" id="SSF103247">
    <property type="entry name" value="TT1751-like"/>
    <property type="match status" value="1"/>
</dbReference>
<dbReference type="EMBL" id="JBHLYQ010000061">
    <property type="protein sequence ID" value="MFC0081979.1"/>
    <property type="molecule type" value="Genomic_DNA"/>
</dbReference>
<dbReference type="PANTHER" id="PTHR38342:SF1">
    <property type="entry name" value="SLR5037 PROTEIN"/>
    <property type="match status" value="1"/>
</dbReference>